<reference evidence="7 8" key="1">
    <citation type="journal article" date="2015" name="Nature">
        <title>rRNA introns, odd ribosomes, and small enigmatic genomes across a large radiation of phyla.</title>
        <authorList>
            <person name="Brown C.T."/>
            <person name="Hug L.A."/>
            <person name="Thomas B.C."/>
            <person name="Sharon I."/>
            <person name="Castelle C.J."/>
            <person name="Singh A."/>
            <person name="Wilkins M.J."/>
            <person name="Williams K.H."/>
            <person name="Banfield J.F."/>
        </authorList>
    </citation>
    <scope>NUCLEOTIDE SEQUENCE [LARGE SCALE GENOMIC DNA]</scope>
</reference>
<dbReference type="GO" id="GO:0003723">
    <property type="term" value="F:RNA binding"/>
    <property type="evidence" value="ECO:0007669"/>
    <property type="project" value="TreeGrafter"/>
</dbReference>
<feature type="region of interest" description="Disordered" evidence="6">
    <location>
        <begin position="109"/>
        <end position="134"/>
    </location>
</feature>
<dbReference type="Pfam" id="PF00380">
    <property type="entry name" value="Ribosomal_S9"/>
    <property type="match status" value="1"/>
</dbReference>
<accession>A0A0G1SKW6</accession>
<evidence type="ECO:0000256" key="1">
    <source>
        <dbReference type="ARBA" id="ARBA00005251"/>
    </source>
</evidence>
<evidence type="ECO:0000256" key="2">
    <source>
        <dbReference type="ARBA" id="ARBA00022980"/>
    </source>
</evidence>
<evidence type="ECO:0000256" key="3">
    <source>
        <dbReference type="ARBA" id="ARBA00023274"/>
    </source>
</evidence>
<sequence>MASTSHKILASALGRRRTSAASVRLLSGSTEMTVNGKPISQYFPGLVAKARYSQPFAAAGVTKYTASIRVSGGGSSGQLNAVVLGLSRALVLASEKLKSPLRAAGLLTRDPRKRQRRMIGMGGKARRKRQSPKR</sequence>
<protein>
    <recommendedName>
        <fullName evidence="5">30S ribosomal protein S9</fullName>
    </recommendedName>
</protein>
<keyword evidence="3 4" id="KW-0687">Ribonucleoprotein</keyword>
<dbReference type="GO" id="GO:0006412">
    <property type="term" value="P:translation"/>
    <property type="evidence" value="ECO:0007669"/>
    <property type="project" value="InterPro"/>
</dbReference>
<evidence type="ECO:0000256" key="6">
    <source>
        <dbReference type="SAM" id="MobiDB-lite"/>
    </source>
</evidence>
<gene>
    <name evidence="7" type="ORF">UX92_C0005G0032</name>
</gene>
<dbReference type="InterPro" id="IPR020568">
    <property type="entry name" value="Ribosomal_Su5_D2-typ_SF"/>
</dbReference>
<dbReference type="Gene3D" id="3.30.230.10">
    <property type="match status" value="1"/>
</dbReference>
<evidence type="ECO:0000313" key="7">
    <source>
        <dbReference type="EMBL" id="KKU70061.1"/>
    </source>
</evidence>
<proteinExistence type="inferred from homology"/>
<dbReference type="InterPro" id="IPR020574">
    <property type="entry name" value="Ribosomal_uS9_CS"/>
</dbReference>
<keyword evidence="2 4" id="KW-0689">Ribosomal protein</keyword>
<feature type="compositionally biased region" description="Basic residues" evidence="6">
    <location>
        <begin position="124"/>
        <end position="134"/>
    </location>
</feature>
<name>A0A0G1SKW6_9BACT</name>
<dbReference type="GO" id="GO:0022627">
    <property type="term" value="C:cytosolic small ribosomal subunit"/>
    <property type="evidence" value="ECO:0007669"/>
    <property type="project" value="TreeGrafter"/>
</dbReference>
<dbReference type="SUPFAM" id="SSF54211">
    <property type="entry name" value="Ribosomal protein S5 domain 2-like"/>
    <property type="match status" value="1"/>
</dbReference>
<dbReference type="Proteomes" id="UP000034565">
    <property type="component" value="Unassembled WGS sequence"/>
</dbReference>
<evidence type="ECO:0000256" key="5">
    <source>
        <dbReference type="RuleBase" id="RU003816"/>
    </source>
</evidence>
<dbReference type="EMBL" id="LCOA01000005">
    <property type="protein sequence ID" value="KKU70061.1"/>
    <property type="molecule type" value="Genomic_DNA"/>
</dbReference>
<comment type="caution">
    <text evidence="7">The sequence shown here is derived from an EMBL/GenBank/DDBJ whole genome shotgun (WGS) entry which is preliminary data.</text>
</comment>
<comment type="similarity">
    <text evidence="1 4">Belongs to the universal ribosomal protein uS9 family.</text>
</comment>
<organism evidence="7 8">
    <name type="scientific">Candidatus Amesbacteria bacterium GW2011_GWA1_47_20</name>
    <dbReference type="NCBI Taxonomy" id="1618354"/>
    <lineage>
        <taxon>Bacteria</taxon>
        <taxon>Candidatus Amesiibacteriota</taxon>
    </lineage>
</organism>
<dbReference type="GO" id="GO:0003735">
    <property type="term" value="F:structural constituent of ribosome"/>
    <property type="evidence" value="ECO:0007669"/>
    <property type="project" value="InterPro"/>
</dbReference>
<dbReference type="PROSITE" id="PS00360">
    <property type="entry name" value="RIBOSOMAL_S9"/>
    <property type="match status" value="1"/>
</dbReference>
<dbReference type="InterPro" id="IPR000754">
    <property type="entry name" value="Ribosomal_uS9"/>
</dbReference>
<dbReference type="PANTHER" id="PTHR21569:SF1">
    <property type="entry name" value="SMALL RIBOSOMAL SUBUNIT PROTEIN US9M"/>
    <property type="match status" value="1"/>
</dbReference>
<evidence type="ECO:0000256" key="4">
    <source>
        <dbReference type="RuleBase" id="RU003815"/>
    </source>
</evidence>
<dbReference type="AlphaFoldDB" id="A0A0G1SKW6"/>
<dbReference type="InterPro" id="IPR014721">
    <property type="entry name" value="Ribsml_uS5_D2-typ_fold_subgr"/>
</dbReference>
<evidence type="ECO:0000313" key="8">
    <source>
        <dbReference type="Proteomes" id="UP000034565"/>
    </source>
</evidence>
<dbReference type="PANTHER" id="PTHR21569">
    <property type="entry name" value="RIBOSOMAL PROTEIN S9"/>
    <property type="match status" value="1"/>
</dbReference>